<dbReference type="PANTHER" id="PTHR33221">
    <property type="entry name" value="WINGED HELIX-TURN-HELIX TRANSCRIPTIONAL REGULATOR, RRF2 FAMILY"/>
    <property type="match status" value="1"/>
</dbReference>
<comment type="caution">
    <text evidence="2">The sequence shown here is derived from an EMBL/GenBank/DDBJ whole genome shotgun (WGS) entry which is preliminary data.</text>
</comment>
<protein>
    <submittedName>
        <fullName evidence="2">HTH-type transcriptional repressor NsrR</fullName>
    </submittedName>
</protein>
<dbReference type="RefSeq" id="WP_047786907.1">
    <property type="nucleotide sequence ID" value="NZ_JZWI01000037.1"/>
</dbReference>
<accession>A0A0H2LXE4</accession>
<dbReference type="Gene3D" id="1.10.10.10">
    <property type="entry name" value="Winged helix-like DNA-binding domain superfamily/Winged helix DNA-binding domain"/>
    <property type="match status" value="1"/>
</dbReference>
<dbReference type="PATRIC" id="fig|34073.19.peg.5791"/>
<reference evidence="2 3" key="1">
    <citation type="submission" date="2015-03" db="EMBL/GenBank/DDBJ databases">
        <title>Genome sequence of Variovorax paradoxus TBEA6.</title>
        <authorList>
            <person name="Poehlein A."/>
            <person name="Schuldes J."/>
            <person name="Wuebbeler J.H."/>
            <person name="Hiessl S."/>
            <person name="Steinbuechel A."/>
            <person name="Daniel R."/>
        </authorList>
    </citation>
    <scope>NUCLEOTIDE SEQUENCE [LARGE SCALE GENOMIC DNA]</scope>
    <source>
        <strain evidence="2 3">TBEA6</strain>
    </source>
</reference>
<dbReference type="GO" id="GO:0003700">
    <property type="term" value="F:DNA-binding transcription factor activity"/>
    <property type="evidence" value="ECO:0007669"/>
    <property type="project" value="TreeGrafter"/>
</dbReference>
<dbReference type="AlphaFoldDB" id="A0A0H2LXE4"/>
<keyword evidence="1" id="KW-0238">DNA-binding</keyword>
<dbReference type="PROSITE" id="PS51197">
    <property type="entry name" value="HTH_RRF2_2"/>
    <property type="match status" value="1"/>
</dbReference>
<dbReference type="Proteomes" id="UP000035170">
    <property type="component" value="Unassembled WGS sequence"/>
</dbReference>
<dbReference type="InterPro" id="IPR000944">
    <property type="entry name" value="Tscrpt_reg_Rrf2"/>
</dbReference>
<dbReference type="GO" id="GO:0003677">
    <property type="term" value="F:DNA binding"/>
    <property type="evidence" value="ECO:0007669"/>
    <property type="project" value="UniProtKB-KW"/>
</dbReference>
<dbReference type="InterPro" id="IPR036390">
    <property type="entry name" value="WH_DNA-bd_sf"/>
</dbReference>
<keyword evidence="3" id="KW-1185">Reference proteome</keyword>
<dbReference type="NCBIfam" id="TIGR00738">
    <property type="entry name" value="rrf2_super"/>
    <property type="match status" value="1"/>
</dbReference>
<dbReference type="GO" id="GO:0005829">
    <property type="term" value="C:cytosol"/>
    <property type="evidence" value="ECO:0007669"/>
    <property type="project" value="TreeGrafter"/>
</dbReference>
<evidence type="ECO:0000313" key="3">
    <source>
        <dbReference type="Proteomes" id="UP000035170"/>
    </source>
</evidence>
<dbReference type="EMBL" id="JZWI01000037">
    <property type="protein sequence ID" value="KLN53167.1"/>
    <property type="molecule type" value="Genomic_DNA"/>
</dbReference>
<dbReference type="SUPFAM" id="SSF46785">
    <property type="entry name" value="Winged helix' DNA-binding domain"/>
    <property type="match status" value="1"/>
</dbReference>
<proteinExistence type="predicted"/>
<evidence type="ECO:0000313" key="2">
    <source>
        <dbReference type="EMBL" id="KLN53167.1"/>
    </source>
</evidence>
<sequence length="155" mass="16502">MKLTAFTDYSLRVLIYLAAQPERRATIGEIAASFAVSEHHLTKVVHFLGKEGWLANVRGKGGGLALAKPPEAIYVGDVVRQTESGAIVECFGEGGGACRITGLCRLQGVLGEAVAAFHAVLQRYTLADLVHNREALATVFLAGRIGALQAEREDA</sequence>
<name>A0A0H2LXE4_VARPD</name>
<gene>
    <name evidence="2" type="primary">nsrR</name>
    <name evidence="2" type="ORF">VPARA_56480</name>
</gene>
<organism evidence="2 3">
    <name type="scientific">Variovorax paradoxus</name>
    <dbReference type="NCBI Taxonomy" id="34073"/>
    <lineage>
        <taxon>Bacteria</taxon>
        <taxon>Pseudomonadati</taxon>
        <taxon>Pseudomonadota</taxon>
        <taxon>Betaproteobacteria</taxon>
        <taxon>Burkholderiales</taxon>
        <taxon>Comamonadaceae</taxon>
        <taxon>Variovorax</taxon>
    </lineage>
</organism>
<evidence type="ECO:0000256" key="1">
    <source>
        <dbReference type="ARBA" id="ARBA00023125"/>
    </source>
</evidence>
<dbReference type="PANTHER" id="PTHR33221:SF4">
    <property type="entry name" value="HTH-TYPE TRANSCRIPTIONAL REPRESSOR NSRR"/>
    <property type="match status" value="1"/>
</dbReference>
<dbReference type="Pfam" id="PF02082">
    <property type="entry name" value="Rrf2"/>
    <property type="match status" value="1"/>
</dbReference>
<dbReference type="InterPro" id="IPR036388">
    <property type="entry name" value="WH-like_DNA-bd_sf"/>
</dbReference>